<dbReference type="InterPro" id="IPR007463">
    <property type="entry name" value="DUF507"/>
</dbReference>
<keyword evidence="2" id="KW-1185">Reference proteome</keyword>
<evidence type="ECO:0000313" key="2">
    <source>
        <dbReference type="Proteomes" id="UP001171111"/>
    </source>
</evidence>
<sequence>MRIKAQHAPFIARKIAYELLKCGFVSLKNGGDEITQIATDIILKDINAERAIEERANELMDDNEGDIEFMQVDRRAMFGMIKKKLASQMGFELNHDERYSHISHDILNTAWKKDALEYNVSENRVKNVIYSAIEGYLKNFEKAQRAAFDELEGREKLAYGSPEYELAFEKAYEEQLRKHGIIG</sequence>
<evidence type="ECO:0000313" key="1">
    <source>
        <dbReference type="EMBL" id="MDO2408879.1"/>
    </source>
</evidence>
<protein>
    <submittedName>
        <fullName evidence="1">DUF507 family protein</fullName>
    </submittedName>
</protein>
<accession>A0ABT8T6T6</accession>
<dbReference type="Pfam" id="PF04368">
    <property type="entry name" value="DUF507"/>
    <property type="match status" value="1"/>
</dbReference>
<organism evidence="1 2">
    <name type="scientific">Campylobacter magnus</name>
    <dbReference type="NCBI Taxonomy" id="3026462"/>
    <lineage>
        <taxon>Bacteria</taxon>
        <taxon>Pseudomonadati</taxon>
        <taxon>Campylobacterota</taxon>
        <taxon>Epsilonproteobacteria</taxon>
        <taxon>Campylobacterales</taxon>
        <taxon>Campylobacteraceae</taxon>
        <taxon>Campylobacter</taxon>
    </lineage>
</organism>
<name>A0ABT8T6T6_9BACT</name>
<dbReference type="EMBL" id="JAULJQ010000002">
    <property type="protein sequence ID" value="MDO2408879.1"/>
    <property type="molecule type" value="Genomic_DNA"/>
</dbReference>
<reference evidence="1 2" key="1">
    <citation type="submission" date="2023-06" db="EMBL/GenBank/DDBJ databases">
        <title>Campylobacter magnum sp. nov., isolated from cecal contents of domestic pigs (Sus scrofa domesticus).</title>
        <authorList>
            <person name="Papic B."/>
            <person name="Gruntar I."/>
        </authorList>
    </citation>
    <scope>NUCLEOTIDE SEQUENCE [LARGE SCALE GENOMIC DNA]</scope>
    <source>
        <strain evidence="2">34484-21</strain>
    </source>
</reference>
<dbReference type="RefSeq" id="WP_273931060.1">
    <property type="nucleotide sequence ID" value="NZ_JAQSLJ010000003.1"/>
</dbReference>
<dbReference type="Proteomes" id="UP001171111">
    <property type="component" value="Unassembled WGS sequence"/>
</dbReference>
<proteinExistence type="predicted"/>
<comment type="caution">
    <text evidence="1">The sequence shown here is derived from an EMBL/GenBank/DDBJ whole genome shotgun (WGS) entry which is preliminary data.</text>
</comment>
<gene>
    <name evidence="1" type="ORF">Q2362_02035</name>
</gene>